<keyword evidence="3" id="KW-1185">Reference proteome</keyword>
<feature type="non-terminal residue" evidence="2">
    <location>
        <position position="96"/>
    </location>
</feature>
<evidence type="ECO:0008006" key="4">
    <source>
        <dbReference type="Google" id="ProtNLM"/>
    </source>
</evidence>
<name>A0A1S8WK62_OPIVI</name>
<evidence type="ECO:0000313" key="3">
    <source>
        <dbReference type="Proteomes" id="UP000243686"/>
    </source>
</evidence>
<dbReference type="Proteomes" id="UP000243686">
    <property type="component" value="Unassembled WGS sequence"/>
</dbReference>
<organism evidence="2 3">
    <name type="scientific">Opisthorchis viverrini</name>
    <name type="common">Southeast Asian liver fluke</name>
    <dbReference type="NCBI Taxonomy" id="6198"/>
    <lineage>
        <taxon>Eukaryota</taxon>
        <taxon>Metazoa</taxon>
        <taxon>Spiralia</taxon>
        <taxon>Lophotrochozoa</taxon>
        <taxon>Platyhelminthes</taxon>
        <taxon>Trematoda</taxon>
        <taxon>Digenea</taxon>
        <taxon>Opisthorchiida</taxon>
        <taxon>Opisthorchiata</taxon>
        <taxon>Opisthorchiidae</taxon>
        <taxon>Opisthorchis</taxon>
    </lineage>
</organism>
<reference evidence="2 3" key="1">
    <citation type="submission" date="2015-03" db="EMBL/GenBank/DDBJ databases">
        <title>Draft genome of the nematode, Opisthorchis viverrini.</title>
        <authorList>
            <person name="Mitreva M."/>
        </authorList>
    </citation>
    <scope>NUCLEOTIDE SEQUENCE [LARGE SCALE GENOMIC DNA]</scope>
    <source>
        <strain evidence="2">Khon Kaen</strain>
    </source>
</reference>
<protein>
    <recommendedName>
        <fullName evidence="4">Apple domain-containing protein</fullName>
    </recommendedName>
</protein>
<feature type="chain" id="PRO_5012323124" description="Apple domain-containing protein" evidence="1">
    <location>
        <begin position="25"/>
        <end position="96"/>
    </location>
</feature>
<dbReference type="AlphaFoldDB" id="A0A1S8WK62"/>
<dbReference type="EMBL" id="KV906382">
    <property type="protein sequence ID" value="OON14837.1"/>
    <property type="molecule type" value="Genomic_DNA"/>
</dbReference>
<gene>
    <name evidence="2" type="ORF">X801_09363</name>
</gene>
<keyword evidence="1" id="KW-0732">Signal</keyword>
<accession>A0A1S8WK62</accession>
<feature type="signal peptide" evidence="1">
    <location>
        <begin position="1"/>
        <end position="24"/>
    </location>
</feature>
<sequence length="96" mass="11060">MWANKLMYLSYLLHLLMGLLRVQSCEPIPDKHQFRGRCSLGGLSWERQVICGDFSTGYYQSVTIEYCEQVCKSVPDCFGFNWSLTAAQRSKIVNEI</sequence>
<evidence type="ECO:0000256" key="1">
    <source>
        <dbReference type="SAM" id="SignalP"/>
    </source>
</evidence>
<evidence type="ECO:0000313" key="2">
    <source>
        <dbReference type="EMBL" id="OON14837.1"/>
    </source>
</evidence>
<proteinExistence type="predicted"/>